<comment type="caution">
    <text evidence="9">The sequence shown here is derived from an EMBL/GenBank/DDBJ whole genome shotgun (WGS) entry which is preliminary data.</text>
</comment>
<comment type="pathway">
    <text evidence="2">Carbohydrate degradation; pentose phosphate pathway; D-ribose 5-phosphate from D-ribulose 5-phosphate (non-oxidative stage): step 1/1.</text>
</comment>
<dbReference type="EMBL" id="NEDP02005462">
    <property type="protein sequence ID" value="OWF40448.1"/>
    <property type="molecule type" value="Genomic_DNA"/>
</dbReference>
<dbReference type="OrthoDB" id="1555531at2759"/>
<dbReference type="SUPFAM" id="SSF100950">
    <property type="entry name" value="NagB/RpiA/CoA transferase-like"/>
    <property type="match status" value="1"/>
</dbReference>
<evidence type="ECO:0000256" key="5">
    <source>
        <dbReference type="ARBA" id="ARBA00019150"/>
    </source>
</evidence>
<accession>A0A210PVD0</accession>
<sequence>MCRHWNLTRFAGKVVEGLTVTRAMSSGLTGVEAGKRAAARAAVDNHIKTGQAVGIGSGSTIVFAVERIAERVKSEKLQLQCVPTSFQAKQLIQDNNLTLSSLETCPKLDIAIDGADEVDDDLNCIKGGGGCLTQEKIVASCAKDFIIIADYRKNSGSLGTYWTKGIPIEVIPMAYRPVQIRVAAELGGKADLRMAIRKAGPVVTDNGNFILDWVAPENTHNWEVVNQKIKMIPGVLETGLFIKMARVAYFGNEDGSITSRTPP</sequence>
<evidence type="ECO:0000256" key="6">
    <source>
        <dbReference type="ARBA" id="ARBA00023235"/>
    </source>
</evidence>
<dbReference type="HAMAP" id="MF_00170">
    <property type="entry name" value="Rib_5P_isom_A"/>
    <property type="match status" value="1"/>
</dbReference>
<evidence type="ECO:0000313" key="10">
    <source>
        <dbReference type="Proteomes" id="UP000242188"/>
    </source>
</evidence>
<proteinExistence type="inferred from homology"/>
<reference evidence="9 10" key="1">
    <citation type="journal article" date="2017" name="Nat. Ecol. Evol.">
        <title>Scallop genome provides insights into evolution of bilaterian karyotype and development.</title>
        <authorList>
            <person name="Wang S."/>
            <person name="Zhang J."/>
            <person name="Jiao W."/>
            <person name="Li J."/>
            <person name="Xun X."/>
            <person name="Sun Y."/>
            <person name="Guo X."/>
            <person name="Huan P."/>
            <person name="Dong B."/>
            <person name="Zhang L."/>
            <person name="Hu X."/>
            <person name="Sun X."/>
            <person name="Wang J."/>
            <person name="Zhao C."/>
            <person name="Wang Y."/>
            <person name="Wang D."/>
            <person name="Huang X."/>
            <person name="Wang R."/>
            <person name="Lv J."/>
            <person name="Li Y."/>
            <person name="Zhang Z."/>
            <person name="Liu B."/>
            <person name="Lu W."/>
            <person name="Hui Y."/>
            <person name="Liang J."/>
            <person name="Zhou Z."/>
            <person name="Hou R."/>
            <person name="Li X."/>
            <person name="Liu Y."/>
            <person name="Li H."/>
            <person name="Ning X."/>
            <person name="Lin Y."/>
            <person name="Zhao L."/>
            <person name="Xing Q."/>
            <person name="Dou J."/>
            <person name="Li Y."/>
            <person name="Mao J."/>
            <person name="Guo H."/>
            <person name="Dou H."/>
            <person name="Li T."/>
            <person name="Mu C."/>
            <person name="Jiang W."/>
            <person name="Fu Q."/>
            <person name="Fu X."/>
            <person name="Miao Y."/>
            <person name="Liu J."/>
            <person name="Yu Q."/>
            <person name="Li R."/>
            <person name="Liao H."/>
            <person name="Li X."/>
            <person name="Kong Y."/>
            <person name="Jiang Z."/>
            <person name="Chourrout D."/>
            <person name="Li R."/>
            <person name="Bao Z."/>
        </authorList>
    </citation>
    <scope>NUCLEOTIDE SEQUENCE [LARGE SCALE GENOMIC DNA]</scope>
    <source>
        <strain evidence="9 10">PY_sf001</strain>
    </source>
</reference>
<dbReference type="InterPro" id="IPR020672">
    <property type="entry name" value="Ribose5P_isomerase_typA_subgr"/>
</dbReference>
<dbReference type="FunFam" id="3.40.50.1360:FF:000014">
    <property type="entry name" value="Ribose 5-phosphate isomerase"/>
    <property type="match status" value="1"/>
</dbReference>
<dbReference type="Gene3D" id="3.30.70.260">
    <property type="match status" value="1"/>
</dbReference>
<dbReference type="Pfam" id="PF06026">
    <property type="entry name" value="Rib_5-P_isom_A"/>
    <property type="match status" value="1"/>
</dbReference>
<dbReference type="AlphaFoldDB" id="A0A210PVD0"/>
<dbReference type="GO" id="GO:0004751">
    <property type="term" value="F:ribose-5-phosphate isomerase activity"/>
    <property type="evidence" value="ECO:0007669"/>
    <property type="project" value="UniProtKB-EC"/>
</dbReference>
<gene>
    <name evidence="9" type="ORF">KP79_PYT22354</name>
</gene>
<dbReference type="EC" id="5.3.1.6" evidence="4"/>
<dbReference type="NCBIfam" id="TIGR00021">
    <property type="entry name" value="rpiA"/>
    <property type="match status" value="1"/>
</dbReference>
<dbReference type="FunFam" id="3.30.70.260:FF:000018">
    <property type="entry name" value="Ribose-5-phosphate isomerase A"/>
    <property type="match status" value="1"/>
</dbReference>
<comment type="catalytic activity">
    <reaction evidence="1">
        <text>aldehydo-D-ribose 5-phosphate = D-ribulose 5-phosphate</text>
        <dbReference type="Rhea" id="RHEA:14657"/>
        <dbReference type="ChEBI" id="CHEBI:58121"/>
        <dbReference type="ChEBI" id="CHEBI:58273"/>
        <dbReference type="EC" id="5.3.1.6"/>
    </reaction>
</comment>
<name>A0A210PVD0_MIZYE</name>
<protein>
    <recommendedName>
        <fullName evidence="5">Ribose-5-phosphate isomerase</fullName>
        <ecNumber evidence="4">5.3.1.6</ecNumber>
    </recommendedName>
    <alternativeName>
        <fullName evidence="8">D-ribose-5-phosphate ketol-isomerase</fullName>
    </alternativeName>
    <alternativeName>
        <fullName evidence="7">Phosphoriboisomerase</fullName>
    </alternativeName>
</protein>
<evidence type="ECO:0000256" key="8">
    <source>
        <dbReference type="ARBA" id="ARBA00032273"/>
    </source>
</evidence>
<keyword evidence="6 9" id="KW-0413">Isomerase</keyword>
<dbReference type="InterPro" id="IPR037171">
    <property type="entry name" value="NagB/RpiA_transferase-like"/>
</dbReference>
<dbReference type="UniPathway" id="UPA00115">
    <property type="reaction ID" value="UER00412"/>
</dbReference>
<dbReference type="Gene3D" id="3.40.50.1360">
    <property type="match status" value="1"/>
</dbReference>
<dbReference type="GO" id="GO:0005737">
    <property type="term" value="C:cytoplasm"/>
    <property type="evidence" value="ECO:0007669"/>
    <property type="project" value="TreeGrafter"/>
</dbReference>
<dbReference type="GO" id="GO:0006014">
    <property type="term" value="P:D-ribose metabolic process"/>
    <property type="evidence" value="ECO:0007669"/>
    <property type="project" value="TreeGrafter"/>
</dbReference>
<dbReference type="PANTHER" id="PTHR11934:SF0">
    <property type="entry name" value="RIBOSE-5-PHOSPHATE ISOMERASE"/>
    <property type="match status" value="1"/>
</dbReference>
<keyword evidence="10" id="KW-1185">Reference proteome</keyword>
<evidence type="ECO:0000256" key="2">
    <source>
        <dbReference type="ARBA" id="ARBA00004988"/>
    </source>
</evidence>
<dbReference type="Proteomes" id="UP000242188">
    <property type="component" value="Unassembled WGS sequence"/>
</dbReference>
<dbReference type="NCBIfam" id="NF001924">
    <property type="entry name" value="PRK00702.1"/>
    <property type="match status" value="1"/>
</dbReference>
<dbReference type="PANTHER" id="PTHR11934">
    <property type="entry name" value="RIBOSE-5-PHOSPHATE ISOMERASE"/>
    <property type="match status" value="1"/>
</dbReference>
<organism evidence="9 10">
    <name type="scientific">Mizuhopecten yessoensis</name>
    <name type="common">Japanese scallop</name>
    <name type="synonym">Patinopecten yessoensis</name>
    <dbReference type="NCBI Taxonomy" id="6573"/>
    <lineage>
        <taxon>Eukaryota</taxon>
        <taxon>Metazoa</taxon>
        <taxon>Spiralia</taxon>
        <taxon>Lophotrochozoa</taxon>
        <taxon>Mollusca</taxon>
        <taxon>Bivalvia</taxon>
        <taxon>Autobranchia</taxon>
        <taxon>Pteriomorphia</taxon>
        <taxon>Pectinida</taxon>
        <taxon>Pectinoidea</taxon>
        <taxon>Pectinidae</taxon>
        <taxon>Mizuhopecten</taxon>
    </lineage>
</organism>
<dbReference type="InterPro" id="IPR004788">
    <property type="entry name" value="Ribose5P_isomerase_type_A"/>
</dbReference>
<dbReference type="STRING" id="6573.A0A210PVD0"/>
<evidence type="ECO:0000256" key="4">
    <source>
        <dbReference type="ARBA" id="ARBA00011959"/>
    </source>
</evidence>
<dbReference type="GO" id="GO:0009052">
    <property type="term" value="P:pentose-phosphate shunt, non-oxidative branch"/>
    <property type="evidence" value="ECO:0007669"/>
    <property type="project" value="InterPro"/>
</dbReference>
<evidence type="ECO:0000256" key="7">
    <source>
        <dbReference type="ARBA" id="ARBA00029734"/>
    </source>
</evidence>
<evidence type="ECO:0000256" key="3">
    <source>
        <dbReference type="ARBA" id="ARBA00008088"/>
    </source>
</evidence>
<evidence type="ECO:0000313" key="9">
    <source>
        <dbReference type="EMBL" id="OWF40448.1"/>
    </source>
</evidence>
<dbReference type="SUPFAM" id="SSF75445">
    <property type="entry name" value="D-ribose-5-phosphate isomerase (RpiA), lid domain"/>
    <property type="match status" value="1"/>
</dbReference>
<dbReference type="CDD" id="cd01398">
    <property type="entry name" value="RPI_A"/>
    <property type="match status" value="1"/>
</dbReference>
<evidence type="ECO:0000256" key="1">
    <source>
        <dbReference type="ARBA" id="ARBA00001713"/>
    </source>
</evidence>
<comment type="similarity">
    <text evidence="3">Belongs to the ribose 5-phosphate isomerase family.</text>
</comment>